<sequence length="527" mass="61518">DYYEFTSKFIWQYLTDEDKQRLGPIVYWMSLSKEEQYQNAQELTKEEYKSQSVLELFTWRKLTAEEQQNFLKKSVEYNDKTENVLKNALQNAEAESALQGVMRLDVEIKRAIKFLQISTDLRQHQKRANNDTKQAGEQKKIVKRKQFVTRTIGQRIICRENEEYWVPGLVLNLPAHCTLPSDIYLIEVYDLNTKQVHVHRKDMIRITLALFQRSVLYLQNMKFPMNQTVVVMEPEVTPTNVQPSLSKADVHAIVQEIIDPLAQKVEHLNKSHHKRYIKLLTGIVVESNPPNYTIERFDFPGVRSIIPRHDIFLHSDRCLLKNTDVKSYILVKYPNDSRQFWCPAVVLRHMANESKTQVRFYDCLVLDITHETYVMPITEQQFEIYSTLRIAKEKSLINHVVVGLNNLKKTFMLGTIQSRVGNGHQYLIEWCCATVSEQSDEHLFGAFTRRNNHRIGDYVLAMDSVESIYRLAEILSITDDRKTVKVRFIDPNNINDTLSSKEVDVPTTTTFAITKTYFNKVIGLLQT</sequence>
<comment type="caution">
    <text evidence="2">The sequence shown here is derived from an EMBL/GenBank/DDBJ whole genome shotgun (WGS) entry which is preliminary data.</text>
</comment>
<name>A0A821AKR9_9BILA</name>
<dbReference type="AlphaFoldDB" id="A0A821AKR9"/>
<proteinExistence type="predicted"/>
<protein>
    <recommendedName>
        <fullName evidence="1">DUF4537 domain-containing protein</fullName>
    </recommendedName>
</protein>
<organism evidence="2 3">
    <name type="scientific">Rotaria socialis</name>
    <dbReference type="NCBI Taxonomy" id="392032"/>
    <lineage>
        <taxon>Eukaryota</taxon>
        <taxon>Metazoa</taxon>
        <taxon>Spiralia</taxon>
        <taxon>Gnathifera</taxon>
        <taxon>Rotifera</taxon>
        <taxon>Eurotatoria</taxon>
        <taxon>Bdelloidea</taxon>
        <taxon>Philodinida</taxon>
        <taxon>Philodinidae</taxon>
        <taxon>Rotaria</taxon>
    </lineage>
</organism>
<dbReference type="Pfam" id="PF15057">
    <property type="entry name" value="DUF4537"/>
    <property type="match status" value="1"/>
</dbReference>
<evidence type="ECO:0000313" key="2">
    <source>
        <dbReference type="EMBL" id="CAF4581909.1"/>
    </source>
</evidence>
<dbReference type="EMBL" id="CAJOBR010001139">
    <property type="protein sequence ID" value="CAF4581909.1"/>
    <property type="molecule type" value="Genomic_DNA"/>
</dbReference>
<gene>
    <name evidence="2" type="ORF">QYT958_LOCUS10322</name>
</gene>
<feature type="non-terminal residue" evidence="2">
    <location>
        <position position="1"/>
    </location>
</feature>
<dbReference type="InterPro" id="IPR032770">
    <property type="entry name" value="DUF4537"/>
</dbReference>
<reference evidence="2" key="1">
    <citation type="submission" date="2021-02" db="EMBL/GenBank/DDBJ databases">
        <authorList>
            <person name="Nowell W R."/>
        </authorList>
    </citation>
    <scope>NUCLEOTIDE SEQUENCE</scope>
</reference>
<evidence type="ECO:0000259" key="1">
    <source>
        <dbReference type="Pfam" id="PF15057"/>
    </source>
</evidence>
<dbReference type="Proteomes" id="UP000663848">
    <property type="component" value="Unassembled WGS sequence"/>
</dbReference>
<evidence type="ECO:0000313" key="3">
    <source>
        <dbReference type="Proteomes" id="UP000663848"/>
    </source>
</evidence>
<accession>A0A821AKR9</accession>
<feature type="domain" description="DUF4537" evidence="1">
    <location>
        <begin position="409"/>
        <end position="502"/>
    </location>
</feature>